<evidence type="ECO:0000256" key="2">
    <source>
        <dbReference type="ARBA" id="ARBA00023054"/>
    </source>
</evidence>
<evidence type="ECO:0000256" key="3">
    <source>
        <dbReference type="SAM" id="Coils"/>
    </source>
</evidence>
<feature type="coiled-coil region" evidence="3">
    <location>
        <begin position="238"/>
        <end position="272"/>
    </location>
</feature>
<dbReference type="AlphaFoldDB" id="A0A2S9I7S7"/>
<dbReference type="InterPro" id="IPR050465">
    <property type="entry name" value="UPF0194_transport"/>
</dbReference>
<evidence type="ECO:0000313" key="4">
    <source>
        <dbReference type="EMBL" id="PRD13848.1"/>
    </source>
</evidence>
<protein>
    <submittedName>
        <fullName evidence="4">Multidrug transporter</fullName>
    </submittedName>
</protein>
<dbReference type="OrthoDB" id="9763546at2"/>
<comment type="caution">
    <text evidence="4">The sequence shown here is derived from an EMBL/GenBank/DDBJ whole genome shotgun (WGS) entry which is preliminary data.</text>
</comment>
<keyword evidence="5" id="KW-1185">Reference proteome</keyword>
<dbReference type="PANTHER" id="PTHR32347:SF23">
    <property type="entry name" value="BLL5650 PROTEIN"/>
    <property type="match status" value="1"/>
</dbReference>
<dbReference type="Gene3D" id="2.40.50.100">
    <property type="match status" value="1"/>
</dbReference>
<keyword evidence="2 3" id="KW-0175">Coiled coil</keyword>
<reference evidence="4 5" key="1">
    <citation type="submission" date="2017-10" db="EMBL/GenBank/DDBJ databases">
        <title>Draft genome of two endophytic bacteria isolated from 'guarana' Paullinia cupana (Mart.) Ducke.</title>
        <authorList>
            <person name="Siqueira K.A."/>
            <person name="Liotti R.G."/>
            <person name="Mendes T.A."/>
            <person name="Soares M.A."/>
        </authorList>
    </citation>
    <scope>NUCLEOTIDE SEQUENCE [LARGE SCALE GENOMIC DNA]</scope>
    <source>
        <strain evidence="4 5">342</strain>
    </source>
</reference>
<dbReference type="RefSeq" id="WP_105594323.1">
    <property type="nucleotide sequence ID" value="NZ_PDET01000015.1"/>
</dbReference>
<dbReference type="Proteomes" id="UP000239181">
    <property type="component" value="Unassembled WGS sequence"/>
</dbReference>
<dbReference type="Gene3D" id="2.40.30.170">
    <property type="match status" value="1"/>
</dbReference>
<dbReference type="GO" id="GO:0030313">
    <property type="term" value="C:cell envelope"/>
    <property type="evidence" value="ECO:0007669"/>
    <property type="project" value="UniProtKB-SubCell"/>
</dbReference>
<accession>A0A2S9I7S7</accession>
<name>A0A2S9I7S7_9GAMM</name>
<evidence type="ECO:0000256" key="1">
    <source>
        <dbReference type="ARBA" id="ARBA00004196"/>
    </source>
</evidence>
<organism evidence="4 5">
    <name type="scientific">Pantoea coffeiphila</name>
    <dbReference type="NCBI Taxonomy" id="1465635"/>
    <lineage>
        <taxon>Bacteria</taxon>
        <taxon>Pseudomonadati</taxon>
        <taxon>Pseudomonadota</taxon>
        <taxon>Gammaproteobacteria</taxon>
        <taxon>Enterobacterales</taxon>
        <taxon>Erwiniaceae</taxon>
        <taxon>Pantoea</taxon>
    </lineage>
</organism>
<dbReference type="SUPFAM" id="SSF111369">
    <property type="entry name" value="HlyD-like secretion proteins"/>
    <property type="match status" value="1"/>
</dbReference>
<sequence>MSEMNHAAAAEGHLRALSELLRLQGRVRELASSDELAFFMVNETHRLTPYRQALLWDGASGRLRAVSGIAAPDGHAPFSQEMARLCSHWQQSYSQPSRLDASVLDPADRAVWQEYLPAYGLWLPLPAAQGETALALLLLRETPWQDGDLLLLKELGGAFGHAWYGLNNRRGAKRQKPKRGKVIAACAVLLALMLIPVRQSVIAPAEVVAHRPALLRAPLAGVIDEILVRPNQAVKKGQALVRLDSRELQNQLESARQQFAASDGEYRQAQQQALSDTDAKAQLAVLASRREQGRTEMAFLQAQLARTELVAPRDGVAIFDDVSDLTGRPVAVGEKIMLVADPADSELEIQLPAADAIALAPGADVRLFLNVAPDKSVAATLQQTGYRAALTAENIMAYRLRAGFSQPDPLLRVGLKGSAKIYGERTVLIAWLLRKPWSAMRVWLGV</sequence>
<dbReference type="EMBL" id="PDET01000015">
    <property type="protein sequence ID" value="PRD13848.1"/>
    <property type="molecule type" value="Genomic_DNA"/>
</dbReference>
<evidence type="ECO:0000313" key="5">
    <source>
        <dbReference type="Proteomes" id="UP000239181"/>
    </source>
</evidence>
<gene>
    <name evidence="4" type="ORF">CQW29_19070</name>
</gene>
<dbReference type="PANTHER" id="PTHR32347">
    <property type="entry name" value="EFFLUX SYSTEM COMPONENT YKNX-RELATED"/>
    <property type="match status" value="1"/>
</dbReference>
<proteinExistence type="predicted"/>
<comment type="subcellular location">
    <subcellularLocation>
        <location evidence="1">Cell envelope</location>
    </subcellularLocation>
</comment>